<reference evidence="8 9" key="1">
    <citation type="journal article" date="2023" name="Arcadia Sci">
        <title>De novo assembly of a long-read Amblyomma americanum tick genome.</title>
        <authorList>
            <person name="Chou S."/>
            <person name="Poskanzer K.E."/>
            <person name="Rollins M."/>
            <person name="Thuy-Boun P.S."/>
        </authorList>
    </citation>
    <scope>NUCLEOTIDE SEQUENCE [LARGE SCALE GENOMIC DNA]</scope>
    <source>
        <strain evidence="8">F_SG_1</strain>
        <tissue evidence="8">Salivary glands</tissue>
    </source>
</reference>
<dbReference type="CDD" id="cd00109">
    <property type="entry name" value="Kunitz-type"/>
    <property type="match status" value="2"/>
</dbReference>
<evidence type="ECO:0000256" key="1">
    <source>
        <dbReference type="ARBA" id="ARBA00004613"/>
    </source>
</evidence>
<evidence type="ECO:0000313" key="9">
    <source>
        <dbReference type="Proteomes" id="UP001321473"/>
    </source>
</evidence>
<evidence type="ECO:0000256" key="5">
    <source>
        <dbReference type="ARBA" id="ARBA00022900"/>
    </source>
</evidence>
<evidence type="ECO:0000256" key="4">
    <source>
        <dbReference type="ARBA" id="ARBA00022737"/>
    </source>
</evidence>
<accession>A0AAQ4DW16</accession>
<dbReference type="AlphaFoldDB" id="A0AAQ4DW16"/>
<name>A0AAQ4DW16_AMBAM</name>
<dbReference type="InterPro" id="IPR036880">
    <property type="entry name" value="Kunitz_BPTI_sf"/>
</dbReference>
<keyword evidence="6" id="KW-1015">Disulfide bond</keyword>
<evidence type="ECO:0000259" key="7">
    <source>
        <dbReference type="PROSITE" id="PS50279"/>
    </source>
</evidence>
<dbReference type="Proteomes" id="UP001321473">
    <property type="component" value="Unassembled WGS sequence"/>
</dbReference>
<gene>
    <name evidence="8" type="ORF">V5799_006563</name>
</gene>
<protein>
    <recommendedName>
        <fullName evidence="7">BPTI/Kunitz inhibitor domain-containing protein</fullName>
    </recommendedName>
</protein>
<keyword evidence="4" id="KW-0677">Repeat</keyword>
<dbReference type="FunFam" id="4.10.410.10:FF:000020">
    <property type="entry name" value="Collagen, type VI, alpha 3"/>
    <property type="match status" value="1"/>
</dbReference>
<keyword evidence="5" id="KW-0722">Serine protease inhibitor</keyword>
<organism evidence="8 9">
    <name type="scientific">Amblyomma americanum</name>
    <name type="common">Lone star tick</name>
    <dbReference type="NCBI Taxonomy" id="6943"/>
    <lineage>
        <taxon>Eukaryota</taxon>
        <taxon>Metazoa</taxon>
        <taxon>Ecdysozoa</taxon>
        <taxon>Arthropoda</taxon>
        <taxon>Chelicerata</taxon>
        <taxon>Arachnida</taxon>
        <taxon>Acari</taxon>
        <taxon>Parasitiformes</taxon>
        <taxon>Ixodida</taxon>
        <taxon>Ixodoidea</taxon>
        <taxon>Ixodidae</taxon>
        <taxon>Amblyomminae</taxon>
        <taxon>Amblyomma</taxon>
    </lineage>
</organism>
<dbReference type="SMART" id="SM00131">
    <property type="entry name" value="KU"/>
    <property type="match status" value="2"/>
</dbReference>
<evidence type="ECO:0000313" key="8">
    <source>
        <dbReference type="EMBL" id="KAK8766656.1"/>
    </source>
</evidence>
<keyword evidence="2" id="KW-0964">Secreted</keyword>
<comment type="subcellular location">
    <subcellularLocation>
        <location evidence="1">Secreted</location>
    </subcellularLocation>
</comment>
<dbReference type="GO" id="GO:0005615">
    <property type="term" value="C:extracellular space"/>
    <property type="evidence" value="ECO:0007669"/>
    <property type="project" value="TreeGrafter"/>
</dbReference>
<dbReference type="InterPro" id="IPR002223">
    <property type="entry name" value="Kunitz_BPTI"/>
</dbReference>
<keyword evidence="9" id="KW-1185">Reference proteome</keyword>
<keyword evidence="3" id="KW-0646">Protease inhibitor</keyword>
<dbReference type="GO" id="GO:0004867">
    <property type="term" value="F:serine-type endopeptidase inhibitor activity"/>
    <property type="evidence" value="ECO:0007669"/>
    <property type="project" value="UniProtKB-KW"/>
</dbReference>
<dbReference type="PANTHER" id="PTHR10083:SF374">
    <property type="entry name" value="BPTI_KUNITZ INHIBITOR DOMAIN-CONTAINING PROTEIN"/>
    <property type="match status" value="1"/>
</dbReference>
<sequence>MPSQTEADLYATFYFPADAKFESQCAQKPDPGFCKARLPRWFLNTTTGKCEKFSYSGCGGNQNRFLIKEKCELTCITEMQNHLLLSTFGEKKARKPAFVGFVCSRPPYTGLCKALVPRFYFDSRSKSCRPFIYGGCDSNGNNFATIRDCMDTCGAGAFGHTRPR</sequence>
<dbReference type="InterPro" id="IPR020901">
    <property type="entry name" value="Prtase_inh_Kunz-CS"/>
</dbReference>
<comment type="caution">
    <text evidence="8">The sequence shown here is derived from an EMBL/GenBank/DDBJ whole genome shotgun (WGS) entry which is preliminary data.</text>
</comment>
<dbReference type="EMBL" id="JARKHS020026149">
    <property type="protein sequence ID" value="KAK8766656.1"/>
    <property type="molecule type" value="Genomic_DNA"/>
</dbReference>
<evidence type="ECO:0000256" key="2">
    <source>
        <dbReference type="ARBA" id="ARBA00022525"/>
    </source>
</evidence>
<dbReference type="PROSITE" id="PS50279">
    <property type="entry name" value="BPTI_KUNITZ_2"/>
    <property type="match status" value="2"/>
</dbReference>
<dbReference type="InterPro" id="IPR050098">
    <property type="entry name" value="TFPI/VKTCI-like"/>
</dbReference>
<evidence type="ECO:0000256" key="3">
    <source>
        <dbReference type="ARBA" id="ARBA00022690"/>
    </source>
</evidence>
<dbReference type="PROSITE" id="PS00280">
    <property type="entry name" value="BPTI_KUNITZ_1"/>
    <property type="match status" value="1"/>
</dbReference>
<proteinExistence type="predicted"/>
<feature type="domain" description="BPTI/Kunitz inhibitor" evidence="7">
    <location>
        <begin position="25"/>
        <end position="75"/>
    </location>
</feature>
<dbReference type="PRINTS" id="PR00759">
    <property type="entry name" value="BASICPTASE"/>
</dbReference>
<dbReference type="SUPFAM" id="SSF57362">
    <property type="entry name" value="BPTI-like"/>
    <property type="match status" value="2"/>
</dbReference>
<dbReference type="PANTHER" id="PTHR10083">
    <property type="entry name" value="KUNITZ-TYPE PROTEASE INHIBITOR-RELATED"/>
    <property type="match status" value="1"/>
</dbReference>
<dbReference type="Pfam" id="PF00014">
    <property type="entry name" value="Kunitz_BPTI"/>
    <property type="match status" value="2"/>
</dbReference>
<dbReference type="Gene3D" id="4.10.410.10">
    <property type="entry name" value="Pancreatic trypsin inhibitor Kunitz domain"/>
    <property type="match status" value="2"/>
</dbReference>
<evidence type="ECO:0000256" key="6">
    <source>
        <dbReference type="ARBA" id="ARBA00023157"/>
    </source>
</evidence>
<feature type="domain" description="BPTI/Kunitz inhibitor" evidence="7">
    <location>
        <begin position="103"/>
        <end position="153"/>
    </location>
</feature>